<protein>
    <submittedName>
        <fullName evidence="3">Uncharacterized protein</fullName>
    </submittedName>
</protein>
<comment type="caution">
    <text evidence="3">The sequence shown here is derived from an EMBL/GenBank/DDBJ whole genome shotgun (WGS) entry which is preliminary data.</text>
</comment>
<feature type="compositionally biased region" description="Basic and acidic residues" evidence="1">
    <location>
        <begin position="199"/>
        <end position="219"/>
    </location>
</feature>
<feature type="compositionally biased region" description="Basic and acidic residues" evidence="1">
    <location>
        <begin position="440"/>
        <end position="459"/>
    </location>
</feature>
<evidence type="ECO:0000256" key="2">
    <source>
        <dbReference type="SAM" id="Phobius"/>
    </source>
</evidence>
<keyword evidence="4" id="KW-1185">Reference proteome</keyword>
<organism evidence="3 4">
    <name type="scientific">Geodia barretti</name>
    <name type="common">Barrett's horny sponge</name>
    <dbReference type="NCBI Taxonomy" id="519541"/>
    <lineage>
        <taxon>Eukaryota</taxon>
        <taxon>Metazoa</taxon>
        <taxon>Porifera</taxon>
        <taxon>Demospongiae</taxon>
        <taxon>Heteroscleromorpha</taxon>
        <taxon>Tetractinellida</taxon>
        <taxon>Astrophorina</taxon>
        <taxon>Geodiidae</taxon>
        <taxon>Geodia</taxon>
    </lineage>
</organism>
<feature type="compositionally biased region" description="Basic and acidic residues" evidence="1">
    <location>
        <begin position="386"/>
        <end position="398"/>
    </location>
</feature>
<gene>
    <name evidence="3" type="ORF">GBAR_LOCUS27826</name>
</gene>
<feature type="region of interest" description="Disordered" evidence="1">
    <location>
        <begin position="155"/>
        <end position="219"/>
    </location>
</feature>
<evidence type="ECO:0000256" key="1">
    <source>
        <dbReference type="SAM" id="MobiDB-lite"/>
    </source>
</evidence>
<evidence type="ECO:0000313" key="3">
    <source>
        <dbReference type="EMBL" id="CAI8050736.1"/>
    </source>
</evidence>
<keyword evidence="2" id="KW-0812">Transmembrane</keyword>
<feature type="compositionally biased region" description="Polar residues" evidence="1">
    <location>
        <begin position="413"/>
        <end position="436"/>
    </location>
</feature>
<feature type="compositionally biased region" description="Low complexity" evidence="1">
    <location>
        <begin position="160"/>
        <end position="171"/>
    </location>
</feature>
<name>A0AA35TPL0_GEOBA</name>
<feature type="transmembrane region" description="Helical" evidence="2">
    <location>
        <begin position="45"/>
        <end position="71"/>
    </location>
</feature>
<feature type="compositionally biased region" description="Basic and acidic residues" evidence="1">
    <location>
        <begin position="252"/>
        <end position="266"/>
    </location>
</feature>
<keyword evidence="2" id="KW-0472">Membrane</keyword>
<accession>A0AA35TPL0</accession>
<dbReference type="Proteomes" id="UP001174909">
    <property type="component" value="Unassembled WGS sequence"/>
</dbReference>
<feature type="region of interest" description="Disordered" evidence="1">
    <location>
        <begin position="236"/>
        <end position="282"/>
    </location>
</feature>
<sequence>MPAHYYTSRFLLAAGDGESGSGVDSSIAEGDEENEYWFPALAYKVYYPIIWGLILVAAILLMCACMGWTHCCTVRCRKSRKGKMDVRQLEEQGGIIGGEHRQSGETAMVQNGALQKPGVSGGEGVRLDLELTELSGEEIERRESGLMQERAASVEGLGDGETTGQMEQQTTRDGLTTDPVGPGEGDTLHATDTEPAVAVHREPEAEASKKEMKSEQHVCTAEVHDVEELDKAIANSSKRVKASPPPPLDIHPTADNEQGEHEDHPSSAENQPTSGASYASNSLPNAFAATGKLAVSAPASATMGRVQHTYPPNEDAQPNDTQPQPNTQHGYLAAVDILPPSKPRSKKQGPSPDRRHSTEQQPSLYGGSARQKKGAVGRPVSLDQELIQKTDGDNRRYSADQAPIILHARWSRDSTAGNQNSGEQETAPDSTSSLVQSRKLFTETRGHSQTLEKTEQTDV</sequence>
<proteinExistence type="predicted"/>
<evidence type="ECO:0000313" key="4">
    <source>
        <dbReference type="Proteomes" id="UP001174909"/>
    </source>
</evidence>
<dbReference type="EMBL" id="CASHTH010003884">
    <property type="protein sequence ID" value="CAI8050736.1"/>
    <property type="molecule type" value="Genomic_DNA"/>
</dbReference>
<keyword evidence="2" id="KW-1133">Transmembrane helix</keyword>
<reference evidence="3" key="1">
    <citation type="submission" date="2023-03" db="EMBL/GenBank/DDBJ databases">
        <authorList>
            <person name="Steffen K."/>
            <person name="Cardenas P."/>
        </authorList>
    </citation>
    <scope>NUCLEOTIDE SEQUENCE</scope>
</reference>
<dbReference type="AlphaFoldDB" id="A0AA35TPL0"/>
<feature type="compositionally biased region" description="Low complexity" evidence="1">
    <location>
        <begin position="318"/>
        <end position="328"/>
    </location>
</feature>
<feature type="region of interest" description="Disordered" evidence="1">
    <location>
        <begin position="299"/>
        <end position="459"/>
    </location>
</feature>
<feature type="compositionally biased region" description="Polar residues" evidence="1">
    <location>
        <begin position="267"/>
        <end position="282"/>
    </location>
</feature>